<reference evidence="2" key="1">
    <citation type="submission" date="2020-04" db="EMBL/GenBank/DDBJ databases">
        <title>Hybrid Assembly of Korean Phytophthora infestans isolates.</title>
        <authorList>
            <person name="Prokchorchik M."/>
            <person name="Lee Y."/>
            <person name="Seo J."/>
            <person name="Cho J.-H."/>
            <person name="Park Y.-E."/>
            <person name="Jang D.-C."/>
            <person name="Im J.-S."/>
            <person name="Choi J.-G."/>
            <person name="Park H.-J."/>
            <person name="Lee G.-B."/>
            <person name="Lee Y.-G."/>
            <person name="Hong S.-Y."/>
            <person name="Cho K."/>
            <person name="Sohn K.H."/>
        </authorList>
    </citation>
    <scope>NUCLEOTIDE SEQUENCE</scope>
    <source>
        <strain evidence="2">KR_1_A1</strain>
        <strain evidence="3">KR_2_A2</strain>
    </source>
</reference>
<sequence>MDFLFEDVDDFVNSSCLESILSMPSELTDNFHSSYDALLPNSSYTQVLCTDGMIETAEEAKARREEQASRRRKQRQKAKDERSALKRKVNDLTDHLNQLKSLRESRGQLQTNDLGSFWGNVANRQRAERQRLEAEQRRLIQAAKVQASYIDHLRSLIHCSGNVTEITYTSRQDYNPSYAILPVETAFFFERRTTTAPVPTIWYRSNATRQKWQFGKWPSCITARTTVRR</sequence>
<evidence type="ECO:0000313" key="4">
    <source>
        <dbReference type="Proteomes" id="UP000602510"/>
    </source>
</evidence>
<evidence type="ECO:0000313" key="2">
    <source>
        <dbReference type="EMBL" id="KAF4041638.1"/>
    </source>
</evidence>
<dbReference type="AlphaFoldDB" id="A0A833SY11"/>
<organism evidence="2 4">
    <name type="scientific">Phytophthora infestans</name>
    <name type="common">Potato late blight agent</name>
    <name type="synonym">Botrytis infestans</name>
    <dbReference type="NCBI Taxonomy" id="4787"/>
    <lineage>
        <taxon>Eukaryota</taxon>
        <taxon>Sar</taxon>
        <taxon>Stramenopiles</taxon>
        <taxon>Oomycota</taxon>
        <taxon>Peronosporomycetes</taxon>
        <taxon>Peronosporales</taxon>
        <taxon>Peronosporaceae</taxon>
        <taxon>Phytophthora</taxon>
    </lineage>
</organism>
<name>A0A833SY11_PHYIN</name>
<comment type="caution">
    <text evidence="2">The sequence shown here is derived from an EMBL/GenBank/DDBJ whole genome shotgun (WGS) entry which is preliminary data.</text>
</comment>
<dbReference type="Proteomes" id="UP000704712">
    <property type="component" value="Unassembled WGS sequence"/>
</dbReference>
<proteinExistence type="predicted"/>
<evidence type="ECO:0000313" key="3">
    <source>
        <dbReference type="EMBL" id="KAF4133649.1"/>
    </source>
</evidence>
<dbReference type="EMBL" id="JAACNO010002359">
    <property type="protein sequence ID" value="KAF4133649.1"/>
    <property type="molecule type" value="Genomic_DNA"/>
</dbReference>
<feature type="region of interest" description="Disordered" evidence="1">
    <location>
        <begin position="63"/>
        <end position="85"/>
    </location>
</feature>
<accession>A0A833SY11</accession>
<dbReference type="EMBL" id="WSZM01000117">
    <property type="protein sequence ID" value="KAF4041638.1"/>
    <property type="molecule type" value="Genomic_DNA"/>
</dbReference>
<gene>
    <name evidence="2" type="ORF">GN244_ATG06153</name>
    <name evidence="3" type="ORF">GN958_ATG16986</name>
</gene>
<keyword evidence="4" id="KW-1185">Reference proteome</keyword>
<dbReference type="Proteomes" id="UP000602510">
    <property type="component" value="Unassembled WGS sequence"/>
</dbReference>
<protein>
    <submittedName>
        <fullName evidence="2">Uncharacterized protein</fullName>
    </submittedName>
</protein>
<evidence type="ECO:0000256" key="1">
    <source>
        <dbReference type="SAM" id="MobiDB-lite"/>
    </source>
</evidence>